<name>A0A0B4EZT6_METAF</name>
<dbReference type="InterPro" id="IPR027417">
    <property type="entry name" value="P-loop_NTPase"/>
</dbReference>
<evidence type="ECO:0000259" key="1">
    <source>
        <dbReference type="PROSITE" id="PS50837"/>
    </source>
</evidence>
<dbReference type="InterPro" id="IPR029058">
    <property type="entry name" value="AB_hydrolase_fold"/>
</dbReference>
<organism evidence="2 3">
    <name type="scientific">Metarhizium anisopliae (strain ARSEF 549)</name>
    <dbReference type="NCBI Taxonomy" id="3151832"/>
    <lineage>
        <taxon>Eukaryota</taxon>
        <taxon>Fungi</taxon>
        <taxon>Dikarya</taxon>
        <taxon>Ascomycota</taxon>
        <taxon>Pezizomycotina</taxon>
        <taxon>Sordariomycetes</taxon>
        <taxon>Hypocreomycetidae</taxon>
        <taxon>Hypocreales</taxon>
        <taxon>Clavicipitaceae</taxon>
        <taxon>Metarhizium</taxon>
    </lineage>
</organism>
<keyword evidence="3" id="KW-1185">Reference proteome</keyword>
<dbReference type="PROSITE" id="PS50837">
    <property type="entry name" value="NACHT"/>
    <property type="match status" value="1"/>
</dbReference>
<evidence type="ECO:0000313" key="2">
    <source>
        <dbReference type="EMBL" id="KID61122.1"/>
    </source>
</evidence>
<dbReference type="InterPro" id="IPR011989">
    <property type="entry name" value="ARM-like"/>
</dbReference>
<feature type="domain" description="NACHT" evidence="1">
    <location>
        <begin position="413"/>
        <end position="545"/>
    </location>
</feature>
<dbReference type="SUPFAM" id="SSF52540">
    <property type="entry name" value="P-loop containing nucleoside triphosphate hydrolases"/>
    <property type="match status" value="1"/>
</dbReference>
<dbReference type="EMBL" id="AZNF01000016">
    <property type="protein sequence ID" value="KID61122.1"/>
    <property type="molecule type" value="Genomic_DNA"/>
</dbReference>
<accession>A0A0B4EZT6</accession>
<dbReference type="InterPro" id="IPR055496">
    <property type="entry name" value="DUF7068"/>
</dbReference>
<dbReference type="InterPro" id="IPR016024">
    <property type="entry name" value="ARM-type_fold"/>
</dbReference>
<dbReference type="SUPFAM" id="SSF53474">
    <property type="entry name" value="alpha/beta-Hydrolases"/>
    <property type="match status" value="1"/>
</dbReference>
<dbReference type="VEuPathDB" id="FungiDB:MAN_09406"/>
<dbReference type="Proteomes" id="UP000031186">
    <property type="component" value="Unassembled WGS sequence"/>
</dbReference>
<feature type="non-terminal residue" evidence="2">
    <location>
        <position position="1"/>
    </location>
</feature>
<dbReference type="OrthoDB" id="427518at2759"/>
<dbReference type="Pfam" id="PF05729">
    <property type="entry name" value="NACHT"/>
    <property type="match status" value="1"/>
</dbReference>
<sequence length="1484" mass="166627">MAAWLPKLVRSGLKPLSVQQKSSTREGVRLEQLTPERDRSNTDIDIVAIHGLDTKSPDTWTWKSKEGKPDVNWLADSCMLPRQVDRARIFTCDWPASLFNPSEQAPKTVDEYTAPLLEGIRRELLEDDDLQGEPRPILFIASCLGGIILSAALVDAARPNDHYRRIFQATRGIVFLATPFRGTSFADVADWAEVGLRFLASIRDQKIATLIDNVKGPRPLSKLNQEFTRICQHREPPLELVSFYEGKKTSLPRKAFPWLPLPGWLCQERLLVDENSANLDMISYPLRLERRHSEMNKFSDDCEDYRVVAGKIKAVVAAVLRGTPLNHADDFIRTKRYTKARLDIVRLSGAPLSMEQCYINLALVDQGKQDGSDGIDPGNRYALDARLKVQTPDKAMQVSLSTLFNDRDGKMPRRILIRGSAGVGKTTLCKKIVYDFYHGTELHCSWASLFDRVLWIPLRKLKEKPLYSWNELLRHEFFSAPVKRKDLADHLAALLPKIRHRTLFLLDGLDEILPDLDREGNRFVLLEELLGQQNVIITSRPSATLPSHLGRPDLELETIGFYPPQVKEYIEKTFANSENNKDGVEKARSMISFLDQHWLLRSLVRIPIQLDALCYTWDESGKQNLGKAPKTMTAIYIALEDKLWKKDAVKMGKRDGGTPVTASHVASGATTLMSNEKQFLELLAFSGLHNDKIEFFPADWNKTCSHLKLQDFLPGKQLPQMSFLRGADQEPESGPYHFIHLTFQEYFAARYFVAKWKDPGGQLALLGQDSAERDPASPEQYLRRHKYTARYDMFWRFVAGILDQEYSAQVANFINAIEQEPLDLLGPTHQRLVMHCLSEISSPLQLRRGLECRLKQWLLFEVKAKRGYESELASQAEFPDLVLNSAIKTAVKNPWHLACILRSLAKRAFIPDSTLEIISPWLCSGHSNLKCALEALCGPSPLPDAVLEAVVGQLNHSKSYQASEVLRGRPDLPEKLIFLMAKGLDDQNSYLKYTLRALGQRSSLPDQVMLRVAGCIKHEGREVRAQSIDTLRSLDTLPLAVLKLMEAGLDDADSRIGKAAFTALCAQSCLPDEVAQAIATRFCPKDPAFFPFEEVFSEKPLVLPASLLSALLERLDVGQWIMRTGTARLLGTQPALPSRVLSSIALRLNDHNRYVRVHAIEVLGKRPSLPEELLLGVTARLHDEDDYVRSVAVETLSWRPDLSDEMRRELMAALDDEAFCVRNAFVHTSSHQRALSNEVLSAVVRQLGHDAYATRFGVMSTLSRQTKLSHEFLAVVASHVKDENFMVRRAAMEALSNMSVLPTDSSFFSTIVGGLNDPDESVRQLAVEALSKCPKIPDDLVADLPTKLGIRRGMSRSALTALCRQSVLPETVLSAVSTLLYELHPDDSEVLVKILQDYPDGCFFPCILSSSHAAAIFKPLLAESFKQPLSFYIEDGEFCFNIPEGVRRFPVGNGNPDILEHLKCCRPPDLPAVSGVPTGEDEQE</sequence>
<dbReference type="PANTHER" id="PTHR46312:SF2">
    <property type="entry name" value="NUCLEOTIDE-BINDING OLIGOMERIZATION DOMAIN-CONTAINING PROTEIN 2-LIKE"/>
    <property type="match status" value="1"/>
</dbReference>
<dbReference type="PANTHER" id="PTHR46312">
    <property type="entry name" value="NACHT DOMAIN-CONTAINING PROTEIN"/>
    <property type="match status" value="1"/>
</dbReference>
<reference evidence="2 3" key="1">
    <citation type="journal article" date="2014" name="Proc. Natl. Acad. Sci. U.S.A.">
        <title>Trajectory and genomic determinants of fungal-pathogen speciation and host adaptation.</title>
        <authorList>
            <person name="Hu X."/>
            <person name="Xiao G."/>
            <person name="Zheng P."/>
            <person name="Shang Y."/>
            <person name="Su Y."/>
            <person name="Zhang X."/>
            <person name="Liu X."/>
            <person name="Zhan S."/>
            <person name="St Leger R.J."/>
            <person name="Wang C."/>
        </authorList>
    </citation>
    <scope>NUCLEOTIDE SEQUENCE [LARGE SCALE GENOMIC DNA]</scope>
    <source>
        <strain evidence="2 3">ARSEF 549</strain>
    </source>
</reference>
<dbReference type="Gene3D" id="1.25.10.10">
    <property type="entry name" value="Leucine-rich Repeat Variant"/>
    <property type="match status" value="2"/>
</dbReference>
<dbReference type="Pfam" id="PF23238">
    <property type="entry name" value="DUF7068"/>
    <property type="match status" value="1"/>
</dbReference>
<gene>
    <name evidence="2" type="ORF">MAN_09406</name>
</gene>
<dbReference type="SUPFAM" id="SSF48371">
    <property type="entry name" value="ARM repeat"/>
    <property type="match status" value="1"/>
</dbReference>
<dbReference type="Gene3D" id="3.40.50.300">
    <property type="entry name" value="P-loop containing nucleotide triphosphate hydrolases"/>
    <property type="match status" value="1"/>
</dbReference>
<comment type="caution">
    <text evidence="2">The sequence shown here is derived from an EMBL/GenBank/DDBJ whole genome shotgun (WGS) entry which is preliminary data.</text>
</comment>
<dbReference type="InterPro" id="IPR007111">
    <property type="entry name" value="NACHT_NTPase"/>
</dbReference>
<evidence type="ECO:0000313" key="3">
    <source>
        <dbReference type="Proteomes" id="UP000031186"/>
    </source>
</evidence>
<dbReference type="HOGENOM" id="CLU_003175_1_0_1"/>
<protein>
    <submittedName>
        <fullName evidence="2">Ankyrin repeat-containing domain protein</fullName>
    </submittedName>
</protein>
<proteinExistence type="predicted"/>